<dbReference type="Proteomes" id="UP000673375">
    <property type="component" value="Unassembled WGS sequence"/>
</dbReference>
<accession>A0ABS4CJG7</accession>
<name>A0ABS4CJG7_9ENTE</name>
<dbReference type="RefSeq" id="WP_209557556.1">
    <property type="nucleotide sequence ID" value="NZ_JAEDXU010000005.1"/>
</dbReference>
<evidence type="ECO:0000259" key="1">
    <source>
        <dbReference type="Pfam" id="PF02796"/>
    </source>
</evidence>
<dbReference type="Pfam" id="PF02796">
    <property type="entry name" value="HTH_7"/>
    <property type="match status" value="1"/>
</dbReference>
<proteinExistence type="predicted"/>
<dbReference type="Gene3D" id="1.10.10.60">
    <property type="entry name" value="Homeodomain-like"/>
    <property type="match status" value="1"/>
</dbReference>
<protein>
    <submittedName>
        <fullName evidence="2">Helix-turn-helix domain-containing protein</fullName>
    </submittedName>
</protein>
<keyword evidence="3" id="KW-1185">Reference proteome</keyword>
<dbReference type="InterPro" id="IPR006120">
    <property type="entry name" value="Resolvase_HTH_dom"/>
</dbReference>
<comment type="caution">
    <text evidence="2">The sequence shown here is derived from an EMBL/GenBank/DDBJ whole genome shotgun (WGS) entry which is preliminary data.</text>
</comment>
<sequence>MKISVDLKEISLPIISKEIGIPSTHSADTENPKNRATYFQIKDMLMSGFPIATIKEMAGVTRSTIYRIKKN</sequence>
<evidence type="ECO:0000313" key="3">
    <source>
        <dbReference type="Proteomes" id="UP000673375"/>
    </source>
</evidence>
<evidence type="ECO:0000313" key="2">
    <source>
        <dbReference type="EMBL" id="MBP1046756.1"/>
    </source>
</evidence>
<organism evidence="2 3">
    <name type="scientific">Enterococcus larvae</name>
    <dbReference type="NCBI Taxonomy" id="2794352"/>
    <lineage>
        <taxon>Bacteria</taxon>
        <taxon>Bacillati</taxon>
        <taxon>Bacillota</taxon>
        <taxon>Bacilli</taxon>
        <taxon>Lactobacillales</taxon>
        <taxon>Enterococcaceae</taxon>
        <taxon>Enterococcus</taxon>
    </lineage>
</organism>
<feature type="domain" description="Resolvase HTH" evidence="1">
    <location>
        <begin position="35"/>
        <end position="69"/>
    </location>
</feature>
<reference evidence="2 3" key="1">
    <citation type="submission" date="2020-12" db="EMBL/GenBank/DDBJ databases">
        <title>Vagococcus allomyrinae sp. nov. and Enterococcus lavae sp. nov., isolated from the larvae of Allomyrina dichotoma.</title>
        <authorList>
            <person name="Lee S.D."/>
        </authorList>
    </citation>
    <scope>NUCLEOTIDE SEQUENCE [LARGE SCALE GENOMIC DNA]</scope>
    <source>
        <strain evidence="2 3">BWM-S5</strain>
    </source>
</reference>
<gene>
    <name evidence="2" type="ORF">I6N96_10810</name>
</gene>
<dbReference type="EMBL" id="JAEDXU010000005">
    <property type="protein sequence ID" value="MBP1046756.1"/>
    <property type="molecule type" value="Genomic_DNA"/>
</dbReference>